<evidence type="ECO:0000256" key="2">
    <source>
        <dbReference type="ARBA" id="ARBA00004727"/>
    </source>
</evidence>
<comment type="caution">
    <text evidence="12">The sequence shown here is derived from an EMBL/GenBank/DDBJ whole genome shotgun (WGS) entry which is preliminary data.</text>
</comment>
<dbReference type="AlphaFoldDB" id="A0A835JZC9"/>
<keyword evidence="13" id="KW-1185">Reference proteome</keyword>
<accession>A0A835JZC9</accession>
<evidence type="ECO:0000313" key="12">
    <source>
        <dbReference type="EMBL" id="KAF9678183.1"/>
    </source>
</evidence>
<dbReference type="InterPro" id="IPR013534">
    <property type="entry name" value="Starch_synth_cat_dom"/>
</dbReference>
<feature type="region of interest" description="Disordered" evidence="10">
    <location>
        <begin position="106"/>
        <end position="131"/>
    </location>
</feature>
<keyword evidence="8 9" id="KW-0175">Coiled coil</keyword>
<feature type="coiled-coil region" evidence="9">
    <location>
        <begin position="460"/>
        <end position="487"/>
    </location>
</feature>
<feature type="compositionally biased region" description="Basic and acidic residues" evidence="10">
    <location>
        <begin position="358"/>
        <end position="371"/>
    </location>
</feature>
<proteinExistence type="inferred from homology"/>
<evidence type="ECO:0000256" key="6">
    <source>
        <dbReference type="ARBA" id="ARBA00022679"/>
    </source>
</evidence>
<feature type="compositionally biased region" description="Polar residues" evidence="10">
    <location>
        <begin position="165"/>
        <end position="180"/>
    </location>
</feature>
<dbReference type="Gene3D" id="3.40.50.2000">
    <property type="entry name" value="Glycogen Phosphorylase B"/>
    <property type="match status" value="2"/>
</dbReference>
<comment type="similarity">
    <text evidence="3">Belongs to the SPT2 family.</text>
</comment>
<feature type="compositionally biased region" description="Polar residues" evidence="10">
    <location>
        <begin position="278"/>
        <end position="303"/>
    </location>
</feature>
<protein>
    <recommendedName>
        <fullName evidence="4">starch synthase</fullName>
        <ecNumber evidence="4">2.4.1.21</ecNumber>
    </recommendedName>
</protein>
<dbReference type="SUPFAM" id="SSF53756">
    <property type="entry name" value="UDP-Glycosyltransferase/glycogen phosphorylase"/>
    <property type="match status" value="1"/>
</dbReference>
<dbReference type="PANTHER" id="PTHR46083:SF3">
    <property type="entry name" value="UDP-GLYCOSYLTRANSFERASE SUPERFAMILY PROTEIN"/>
    <property type="match status" value="1"/>
</dbReference>
<feature type="region of interest" description="Disordered" evidence="10">
    <location>
        <begin position="272"/>
        <end position="419"/>
    </location>
</feature>
<evidence type="ECO:0000256" key="10">
    <source>
        <dbReference type="SAM" id="MobiDB-lite"/>
    </source>
</evidence>
<evidence type="ECO:0000256" key="4">
    <source>
        <dbReference type="ARBA" id="ARBA00012588"/>
    </source>
</evidence>
<dbReference type="PANTHER" id="PTHR46083">
    <property type="match status" value="1"/>
</dbReference>
<evidence type="ECO:0000256" key="9">
    <source>
        <dbReference type="SAM" id="Coils"/>
    </source>
</evidence>
<keyword evidence="7" id="KW-0750">Starch biosynthesis</keyword>
<dbReference type="Pfam" id="PF08243">
    <property type="entry name" value="SPT2"/>
    <property type="match status" value="1"/>
</dbReference>
<comment type="catalytic activity">
    <reaction evidence="1">
        <text>[(1-&gt;4)-alpha-D-glucosyl](n) + ADP-alpha-D-glucose = [(1-&gt;4)-alpha-D-glucosyl](n+1) + ADP + H(+)</text>
        <dbReference type="Rhea" id="RHEA:18189"/>
        <dbReference type="Rhea" id="RHEA-COMP:9584"/>
        <dbReference type="Rhea" id="RHEA-COMP:9587"/>
        <dbReference type="ChEBI" id="CHEBI:15378"/>
        <dbReference type="ChEBI" id="CHEBI:15444"/>
        <dbReference type="ChEBI" id="CHEBI:57498"/>
        <dbReference type="ChEBI" id="CHEBI:456216"/>
        <dbReference type="EC" id="2.4.1.21"/>
    </reaction>
</comment>
<dbReference type="EC" id="2.4.1.21" evidence="4"/>
<feature type="compositionally biased region" description="Polar residues" evidence="10">
    <location>
        <begin position="512"/>
        <end position="538"/>
    </location>
</feature>
<dbReference type="UniPathway" id="UPA00152"/>
<organism evidence="12 13">
    <name type="scientific">Salix dunnii</name>
    <dbReference type="NCBI Taxonomy" id="1413687"/>
    <lineage>
        <taxon>Eukaryota</taxon>
        <taxon>Viridiplantae</taxon>
        <taxon>Streptophyta</taxon>
        <taxon>Embryophyta</taxon>
        <taxon>Tracheophyta</taxon>
        <taxon>Spermatophyta</taxon>
        <taxon>Magnoliopsida</taxon>
        <taxon>eudicotyledons</taxon>
        <taxon>Gunneridae</taxon>
        <taxon>Pentapetalae</taxon>
        <taxon>rosids</taxon>
        <taxon>fabids</taxon>
        <taxon>Malpighiales</taxon>
        <taxon>Salicaceae</taxon>
        <taxon>Saliceae</taxon>
        <taxon>Salix</taxon>
    </lineage>
</organism>
<comment type="pathway">
    <text evidence="2">Glycan biosynthesis; starch biosynthesis.</text>
</comment>
<sequence length="1131" mass="127717">MWRMLVDVLFVPGSFRFLFFIPENLMNPQAVSFSLDRLCATYRSKRSFDCLLSIGFVPLSEDEYYDEYEEEGEEQVEEEYEEEERKPTVEEVEYLELRERIKEQIRKKMRKESGSTLSKSHEKKKLPSDNYGSFFGPSQPVISQRVIQESKSIIENQHLALSVSNAQHTNKKSSSSTATGLKNRAHGLVPKIKNEVKTKVQKLKDTRDYSFLLADDAELPAPTKEPASRNVFAPNSEARSAQVPQKIKQASSNSGRNIHGIREEGKPVFRNAQMHSKVGSQKPTSANKLGATSINSKRQLGTNNGTGPGRPAGPKCLPSKTPVSIMQKKASAPSAKKILPAMRKPLPSNLPKSSVPKQHWEQRKGLQEHSKARPIPKQPLSSLKSQINKPIKQVSSHASLQDNRPKKKPARPFPDACSDDEDAFNMLRKLIGNKNRGNYDDDGDDSDMEANFDDIMEEERRSARIARKEDEEQLRLIEEEERQERERKLAKKRKLICNKLCHPLTHWLPKIQSTYPSPKGSQSSTNSFLLPQNSNNGGDANGLLKEEEEEKYNDIWELFKEAQQNILYLNKLRLVAVEELDKANREKQLLLDKIQQSEAVNKLGNEQSLWWELLLRIDSMVLTGLIDSAEASGLRKTVMGNKLSVALVFFDIRQTTDAELLAKLRHFSDKNVFHIIQICTEMEPLVSVGSLSSYVTGLSKALQKKGHMVEVILPKYACLDLTEMQGLREIEAELYSYFNASSMALESRLFNLCTIHPFLIVKGYMDTQMTLNAKSGKQPDVLHIHNWETAIVGPLFWDIFVKQGLGGTRVLLTCHGFDSQCLEQPDKLALCGLDPASLHRPDRLQDHTMTRLVNVLKGGLVYSNKVVMVSSMYSKERIISSFSHGLEPTLAIHKDKLLVSPCGFDNSTWDPSKDKFLPKNYSADDLKGKSICKVALQQQLGLSRNSSTVLVGCISTELLDFDPNIQKVVWNATQKNVQFIFMGSKATSVNGALEYLQKELKDETMRFVNKYDEALLHLIFAGSDIILCQSFHDPLPQVPLIALKYGAVPVAVTSNENKFRHFVAHEQETTRFSRFISSAFGYLSLSQAVDEIKNNPSKWKQKIADAMVKDFSWNAECYDIHVSAYTAMKSL</sequence>
<dbReference type="Pfam" id="PF08323">
    <property type="entry name" value="Glyco_transf_5"/>
    <property type="match status" value="1"/>
</dbReference>
<dbReference type="GO" id="GO:0019252">
    <property type="term" value="P:starch biosynthetic process"/>
    <property type="evidence" value="ECO:0007669"/>
    <property type="project" value="UniProtKB-UniPathway"/>
</dbReference>
<dbReference type="Proteomes" id="UP000657918">
    <property type="component" value="Unassembled WGS sequence"/>
</dbReference>
<evidence type="ECO:0000256" key="7">
    <source>
        <dbReference type="ARBA" id="ARBA00022922"/>
    </source>
</evidence>
<dbReference type="OrthoDB" id="2018403at2759"/>
<dbReference type="EMBL" id="JADGMS010000007">
    <property type="protein sequence ID" value="KAF9678183.1"/>
    <property type="molecule type" value="Genomic_DNA"/>
</dbReference>
<name>A0A835JZC9_9ROSI</name>
<evidence type="ECO:0000256" key="1">
    <source>
        <dbReference type="ARBA" id="ARBA00001478"/>
    </source>
</evidence>
<feature type="compositionally biased region" description="Polar residues" evidence="10">
    <location>
        <begin position="379"/>
        <end position="402"/>
    </location>
</feature>
<dbReference type="SMART" id="SM00784">
    <property type="entry name" value="SPT2"/>
    <property type="match status" value="1"/>
</dbReference>
<dbReference type="InterPro" id="IPR013256">
    <property type="entry name" value="Chromatin_SPT2"/>
</dbReference>
<evidence type="ECO:0000256" key="5">
    <source>
        <dbReference type="ARBA" id="ARBA00022676"/>
    </source>
</evidence>
<evidence type="ECO:0000256" key="8">
    <source>
        <dbReference type="ARBA" id="ARBA00023054"/>
    </source>
</evidence>
<keyword evidence="5" id="KW-0328">Glycosyltransferase</keyword>
<dbReference type="GO" id="GO:0009011">
    <property type="term" value="F:alpha-1,4-glucan glucosyltransferase (ADP-glucose donor) activity"/>
    <property type="evidence" value="ECO:0007669"/>
    <property type="project" value="UniProtKB-EC"/>
</dbReference>
<feature type="region of interest" description="Disordered" evidence="10">
    <location>
        <begin position="512"/>
        <end position="542"/>
    </location>
</feature>
<feature type="domain" description="Starch synthase catalytic" evidence="11">
    <location>
        <begin position="674"/>
        <end position="890"/>
    </location>
</feature>
<feature type="region of interest" description="Disordered" evidence="10">
    <location>
        <begin position="218"/>
        <end position="260"/>
    </location>
</feature>
<feature type="region of interest" description="Disordered" evidence="10">
    <location>
        <begin position="165"/>
        <end position="188"/>
    </location>
</feature>
<reference evidence="12 13" key="1">
    <citation type="submission" date="2020-10" db="EMBL/GenBank/DDBJ databases">
        <title>Plant Genome Project.</title>
        <authorList>
            <person name="Zhang R.-G."/>
        </authorList>
    </citation>
    <scope>NUCLEOTIDE SEQUENCE [LARGE SCALE GENOMIC DNA]</scope>
    <source>
        <strain evidence="12">FAFU-HL-1</strain>
        <tissue evidence="12">Leaf</tissue>
    </source>
</reference>
<evidence type="ECO:0000256" key="3">
    <source>
        <dbReference type="ARBA" id="ARBA00006461"/>
    </source>
</evidence>
<feature type="compositionally biased region" description="Polar residues" evidence="10">
    <location>
        <begin position="237"/>
        <end position="256"/>
    </location>
</feature>
<evidence type="ECO:0000259" key="11">
    <source>
        <dbReference type="Pfam" id="PF08323"/>
    </source>
</evidence>
<gene>
    <name evidence="12" type="ORF">SADUNF_Sadunf07G0008600</name>
</gene>
<keyword evidence="6" id="KW-0808">Transferase</keyword>
<evidence type="ECO:0000313" key="13">
    <source>
        <dbReference type="Proteomes" id="UP000657918"/>
    </source>
</evidence>